<keyword evidence="4" id="KW-0963">Cytoplasm</keyword>
<evidence type="ECO:0000256" key="6">
    <source>
        <dbReference type="ARBA" id="ARBA00022741"/>
    </source>
</evidence>
<dbReference type="Pfam" id="PF08245">
    <property type="entry name" value="Mur_ligase_M"/>
    <property type="match status" value="1"/>
</dbReference>
<evidence type="ECO:0000256" key="1">
    <source>
        <dbReference type="ARBA" id="ARBA00004496"/>
    </source>
</evidence>
<evidence type="ECO:0000256" key="8">
    <source>
        <dbReference type="ARBA" id="ARBA00047833"/>
    </source>
</evidence>
<accession>A0A2P2BWB0</accession>
<feature type="domain" description="Mur ligase N-terminal catalytic" evidence="9">
    <location>
        <begin position="18"/>
        <end position="115"/>
    </location>
</feature>
<dbReference type="Gene3D" id="3.40.1190.10">
    <property type="entry name" value="Mur-like, catalytic domain"/>
    <property type="match status" value="1"/>
</dbReference>
<evidence type="ECO:0000256" key="2">
    <source>
        <dbReference type="ARBA" id="ARBA00004752"/>
    </source>
</evidence>
<evidence type="ECO:0000256" key="4">
    <source>
        <dbReference type="ARBA" id="ARBA00022490"/>
    </source>
</evidence>
<dbReference type="SUPFAM" id="SSF53623">
    <property type="entry name" value="MurD-like peptide ligases, catalytic domain"/>
    <property type="match status" value="1"/>
</dbReference>
<dbReference type="AlphaFoldDB" id="A0A2P2BWB0"/>
<comment type="catalytic activity">
    <reaction evidence="8">
        <text>UDP-N-acetyl-alpha-D-muramate + L-alanine + ATP = UDP-N-acetyl-alpha-D-muramoyl-L-alanine + ADP + phosphate + H(+)</text>
        <dbReference type="Rhea" id="RHEA:23372"/>
        <dbReference type="ChEBI" id="CHEBI:15378"/>
        <dbReference type="ChEBI" id="CHEBI:30616"/>
        <dbReference type="ChEBI" id="CHEBI:43474"/>
        <dbReference type="ChEBI" id="CHEBI:57972"/>
        <dbReference type="ChEBI" id="CHEBI:70757"/>
        <dbReference type="ChEBI" id="CHEBI:83898"/>
        <dbReference type="ChEBI" id="CHEBI:456216"/>
        <dbReference type="EC" id="6.3.2.8"/>
    </reaction>
</comment>
<dbReference type="SUPFAM" id="SSF53244">
    <property type="entry name" value="MurD-like peptide ligases, peptide-binding domain"/>
    <property type="match status" value="1"/>
</dbReference>
<dbReference type="EC" id="6.3.2.8" evidence="3"/>
<keyword evidence="6" id="KW-0547">Nucleotide-binding</keyword>
<dbReference type="NCBIfam" id="TIGR01082">
    <property type="entry name" value="murC"/>
    <property type="match status" value="1"/>
</dbReference>
<reference evidence="12" key="1">
    <citation type="submission" date="2015-08" db="EMBL/GenBank/DDBJ databases">
        <authorList>
            <person name="Babu N.S."/>
            <person name="Beckwith C.J."/>
            <person name="Beseler K.G."/>
            <person name="Brison A."/>
            <person name="Carone J.V."/>
            <person name="Caskin T.P."/>
            <person name="Diamond M."/>
            <person name="Durham M.E."/>
            <person name="Foxe J.M."/>
            <person name="Go M."/>
            <person name="Henderson B.A."/>
            <person name="Jones I.B."/>
            <person name="McGettigan J.A."/>
            <person name="Micheletti S.J."/>
            <person name="Nasrallah M.E."/>
            <person name="Ortiz D."/>
            <person name="Piller C.R."/>
            <person name="Privatt S.R."/>
            <person name="Schneider S.L."/>
            <person name="Sharp S."/>
            <person name="Smith T.C."/>
            <person name="Stanton J.D."/>
            <person name="Ullery H.E."/>
            <person name="Wilson R.J."/>
            <person name="Serrano M.G."/>
            <person name="Buck G."/>
            <person name="Lee V."/>
            <person name="Wang Y."/>
            <person name="Carvalho R."/>
            <person name="Voegtly L."/>
            <person name="Shi R."/>
            <person name="Duckworth R."/>
            <person name="Johnson A."/>
            <person name="Loviza R."/>
            <person name="Walstead R."/>
            <person name="Shah Z."/>
            <person name="Kiflezghi M."/>
            <person name="Wade K."/>
            <person name="Ball S.L."/>
            <person name="Bradley K.W."/>
            <person name="Asai D.J."/>
            <person name="Bowman C.A."/>
            <person name="Russell D.A."/>
            <person name="Pope W.H."/>
            <person name="Jacobs-Sera D."/>
            <person name="Hendrix R.W."/>
            <person name="Hatfull G.F."/>
        </authorList>
    </citation>
    <scope>NUCLEOTIDE SEQUENCE</scope>
</reference>
<evidence type="ECO:0000259" key="10">
    <source>
        <dbReference type="Pfam" id="PF02875"/>
    </source>
</evidence>
<dbReference type="GO" id="GO:0008763">
    <property type="term" value="F:UDP-N-acetylmuramate-L-alanine ligase activity"/>
    <property type="evidence" value="ECO:0007669"/>
    <property type="project" value="UniProtKB-EC"/>
</dbReference>
<dbReference type="InterPro" id="IPR000713">
    <property type="entry name" value="Mur_ligase_N"/>
</dbReference>
<dbReference type="PANTHER" id="PTHR43445:SF3">
    <property type="entry name" value="UDP-N-ACETYLMURAMATE--L-ALANINE LIGASE"/>
    <property type="match status" value="1"/>
</dbReference>
<proteinExistence type="inferred from homology"/>
<gene>
    <name evidence="12" type="primary">murC</name>
    <name evidence="12" type="ORF">NOCA2120053</name>
</gene>
<evidence type="ECO:0000259" key="11">
    <source>
        <dbReference type="Pfam" id="PF08245"/>
    </source>
</evidence>
<dbReference type="InterPro" id="IPR005758">
    <property type="entry name" value="UDP-N-AcMur_Ala_ligase_MurC"/>
</dbReference>
<dbReference type="SUPFAM" id="SSF51984">
    <property type="entry name" value="MurCD N-terminal domain"/>
    <property type="match status" value="1"/>
</dbReference>
<dbReference type="InterPro" id="IPR013221">
    <property type="entry name" value="Mur_ligase_cen"/>
</dbReference>
<dbReference type="InterPro" id="IPR004101">
    <property type="entry name" value="Mur_ligase_C"/>
</dbReference>
<evidence type="ECO:0000313" key="12">
    <source>
        <dbReference type="EMBL" id="CUR54020.1"/>
    </source>
</evidence>
<dbReference type="GO" id="GO:0005737">
    <property type="term" value="C:cytoplasm"/>
    <property type="evidence" value="ECO:0007669"/>
    <property type="project" value="UniProtKB-SubCell"/>
</dbReference>
<name>A0A2P2BWB0_9ZZZZ</name>
<evidence type="ECO:0000256" key="7">
    <source>
        <dbReference type="ARBA" id="ARBA00022840"/>
    </source>
</evidence>
<dbReference type="InterPro" id="IPR036565">
    <property type="entry name" value="Mur-like_cat_sf"/>
</dbReference>
<keyword evidence="7" id="KW-0067">ATP-binding</keyword>
<dbReference type="InterPro" id="IPR036615">
    <property type="entry name" value="Mur_ligase_C_dom_sf"/>
</dbReference>
<comment type="pathway">
    <text evidence="2">Cell wall biogenesis; peptidoglycan biosynthesis.</text>
</comment>
<dbReference type="GO" id="GO:0009252">
    <property type="term" value="P:peptidoglycan biosynthetic process"/>
    <property type="evidence" value="ECO:0007669"/>
    <property type="project" value="UniProtKB-UniPathway"/>
</dbReference>
<protein>
    <recommendedName>
        <fullName evidence="3">UDP-N-acetylmuramate--L-alanine ligase</fullName>
        <ecNumber evidence="3">6.3.2.8</ecNumber>
    </recommendedName>
</protein>
<comment type="subcellular location">
    <subcellularLocation>
        <location evidence="1">Cytoplasm</location>
    </subcellularLocation>
</comment>
<feature type="domain" description="Mur ligase C-terminal" evidence="10">
    <location>
        <begin position="320"/>
        <end position="450"/>
    </location>
</feature>
<dbReference type="InterPro" id="IPR050061">
    <property type="entry name" value="MurCDEF_pg_biosynth"/>
</dbReference>
<organism evidence="12">
    <name type="scientific">metagenome</name>
    <dbReference type="NCBI Taxonomy" id="256318"/>
    <lineage>
        <taxon>unclassified sequences</taxon>
        <taxon>metagenomes</taxon>
    </lineage>
</organism>
<dbReference type="GO" id="GO:0005524">
    <property type="term" value="F:ATP binding"/>
    <property type="evidence" value="ECO:0007669"/>
    <property type="project" value="UniProtKB-KW"/>
</dbReference>
<dbReference type="HAMAP" id="MF_00046">
    <property type="entry name" value="MurC"/>
    <property type="match status" value="1"/>
</dbReference>
<sequence length="470" mass="49254">MRVPVPDVLLPAASLGRVHFVGIGGAGLSGVARIMLARGLQVSGSDQADSPILAALRELGAQVHLGHAAANVHDVDTLVVSTAVREDNPEYVEAVRQGLRILPRSAALASVMAGRRTVAVAGTHGKTTTTSLLTVALQAAGLDPTYAIGGELSSTGTNADEGSGDLFVAEADESDGAFLVYSPHAAVVTNVDADHLDQWGTEEAYRAAFSAFLTRIDPDGFLVVWADSEATTSLAQEARALGLRTITYGESPSAYLRPTQIEEGGGRSRFEVPGHGPVTLQIPGRHYVHNALAALAVGLELGADFATLADGLGSFTGTRRRMERKGEAGGVRVYDSYAHHPREIAGDLQAARSLAGEGRVVVAFQPHLVSRTRIFGVEMGRALGAADEVVVLDVYLAREDADPEVTGRLVADAVPLPDPQVRFEPDFDAVPRLLVSRARPGDLVLTLGAGDVTTLGPRVLDVLGEAEGLR</sequence>
<evidence type="ECO:0000256" key="3">
    <source>
        <dbReference type="ARBA" id="ARBA00012211"/>
    </source>
</evidence>
<dbReference type="EMBL" id="CZKA01000004">
    <property type="protein sequence ID" value="CUR54020.1"/>
    <property type="molecule type" value="Genomic_DNA"/>
</dbReference>
<feature type="domain" description="Mur ligase central" evidence="11">
    <location>
        <begin position="120"/>
        <end position="297"/>
    </location>
</feature>
<dbReference type="Gene3D" id="3.40.50.720">
    <property type="entry name" value="NAD(P)-binding Rossmann-like Domain"/>
    <property type="match status" value="1"/>
</dbReference>
<dbReference type="PANTHER" id="PTHR43445">
    <property type="entry name" value="UDP-N-ACETYLMURAMATE--L-ALANINE LIGASE-RELATED"/>
    <property type="match status" value="1"/>
</dbReference>
<evidence type="ECO:0000256" key="5">
    <source>
        <dbReference type="ARBA" id="ARBA00022598"/>
    </source>
</evidence>
<keyword evidence="5 12" id="KW-0436">Ligase</keyword>
<evidence type="ECO:0000259" key="9">
    <source>
        <dbReference type="Pfam" id="PF01225"/>
    </source>
</evidence>
<dbReference type="UniPathway" id="UPA00219"/>
<dbReference type="Gene3D" id="3.90.190.20">
    <property type="entry name" value="Mur ligase, C-terminal domain"/>
    <property type="match status" value="1"/>
</dbReference>
<dbReference type="Pfam" id="PF02875">
    <property type="entry name" value="Mur_ligase_C"/>
    <property type="match status" value="1"/>
</dbReference>
<dbReference type="Pfam" id="PF01225">
    <property type="entry name" value="Mur_ligase"/>
    <property type="match status" value="1"/>
</dbReference>